<keyword evidence="1" id="KW-0805">Transcription regulation</keyword>
<evidence type="ECO:0000256" key="2">
    <source>
        <dbReference type="ARBA" id="ARBA00023163"/>
    </source>
</evidence>
<proteinExistence type="predicted"/>
<feature type="domain" description="Putative zinc-finger" evidence="3">
    <location>
        <begin position="3"/>
        <end position="36"/>
    </location>
</feature>
<dbReference type="Pfam" id="PF13490">
    <property type="entry name" value="zf-HC2"/>
    <property type="match status" value="1"/>
</dbReference>
<evidence type="ECO:0000313" key="4">
    <source>
        <dbReference type="EMBL" id="BCJ46080.1"/>
    </source>
</evidence>
<keyword evidence="2" id="KW-0804">Transcription</keyword>
<dbReference type="Gene3D" id="1.10.10.1320">
    <property type="entry name" value="Anti-sigma factor, zinc-finger domain"/>
    <property type="match status" value="1"/>
</dbReference>
<accession>A0ABM7M3D6</accession>
<evidence type="ECO:0000259" key="3">
    <source>
        <dbReference type="Pfam" id="PF13490"/>
    </source>
</evidence>
<dbReference type="Proteomes" id="UP000676967">
    <property type="component" value="Chromosome"/>
</dbReference>
<dbReference type="InterPro" id="IPR027383">
    <property type="entry name" value="Znf_put"/>
</dbReference>
<gene>
    <name evidence="4" type="ORF">Aiant_67370</name>
</gene>
<organism evidence="4 5">
    <name type="scientific">Actinoplanes ianthinogenes</name>
    <dbReference type="NCBI Taxonomy" id="122358"/>
    <lineage>
        <taxon>Bacteria</taxon>
        <taxon>Bacillati</taxon>
        <taxon>Actinomycetota</taxon>
        <taxon>Actinomycetes</taxon>
        <taxon>Micromonosporales</taxon>
        <taxon>Micromonosporaceae</taxon>
        <taxon>Actinoplanes</taxon>
    </lineage>
</organism>
<protein>
    <submittedName>
        <fullName evidence="4">Anti-sigma factor</fullName>
    </submittedName>
</protein>
<dbReference type="InterPro" id="IPR041916">
    <property type="entry name" value="Anti_sigma_zinc_sf"/>
</dbReference>
<evidence type="ECO:0000313" key="5">
    <source>
        <dbReference type="Proteomes" id="UP000676967"/>
    </source>
</evidence>
<sequence>MNCDEFVELVTAYLDGALEPADDRRFVEHLAECDGCDRYLEQIRTTVAALGHLPEQSLPADTRDRLLAAFRDWPAG</sequence>
<name>A0ABM7M3D6_9ACTN</name>
<reference evidence="4 5" key="1">
    <citation type="submission" date="2020-08" db="EMBL/GenBank/DDBJ databases">
        <title>Whole genome shotgun sequence of Actinoplanes ianthinogenes NBRC 13996.</title>
        <authorList>
            <person name="Komaki H."/>
            <person name="Tamura T."/>
        </authorList>
    </citation>
    <scope>NUCLEOTIDE SEQUENCE [LARGE SCALE GENOMIC DNA]</scope>
    <source>
        <strain evidence="4 5">NBRC 13996</strain>
    </source>
</reference>
<keyword evidence="5" id="KW-1185">Reference proteome</keyword>
<evidence type="ECO:0000256" key="1">
    <source>
        <dbReference type="ARBA" id="ARBA00023015"/>
    </source>
</evidence>
<dbReference type="EMBL" id="AP023356">
    <property type="protein sequence ID" value="BCJ46080.1"/>
    <property type="molecule type" value="Genomic_DNA"/>
</dbReference>
<dbReference type="RefSeq" id="WP_189332925.1">
    <property type="nucleotide sequence ID" value="NZ_AP023356.1"/>
</dbReference>